<dbReference type="AlphaFoldDB" id="A0A0R3JZ80"/>
<dbReference type="InterPro" id="IPR051786">
    <property type="entry name" value="ASN_synthetase/amidase"/>
</dbReference>
<dbReference type="InterPro" id="IPR006426">
    <property type="entry name" value="Asn_synth_AEB"/>
</dbReference>
<dbReference type="EMBL" id="LKHP01000002">
    <property type="protein sequence ID" value="KRQ87613.1"/>
    <property type="molecule type" value="Genomic_DNA"/>
</dbReference>
<dbReference type="PANTHER" id="PTHR43284:SF1">
    <property type="entry name" value="ASPARAGINE SYNTHETASE"/>
    <property type="match status" value="1"/>
</dbReference>
<dbReference type="Proteomes" id="UP000052015">
    <property type="component" value="Unassembled WGS sequence"/>
</dbReference>
<dbReference type="PIRSF" id="PIRSF001589">
    <property type="entry name" value="Asn_synthetase_glu-h"/>
    <property type="match status" value="1"/>
</dbReference>
<dbReference type="NCBIfam" id="TIGR01536">
    <property type="entry name" value="asn_synth_AEB"/>
    <property type="match status" value="1"/>
</dbReference>
<dbReference type="OrthoDB" id="9763290at2"/>
<keyword evidence="6 9" id="KW-0061">Asparagine biosynthesis</keyword>
<evidence type="ECO:0000313" key="13">
    <source>
        <dbReference type="EMBL" id="KRQ87613.1"/>
    </source>
</evidence>
<dbReference type="CDD" id="cd00712">
    <property type="entry name" value="AsnB"/>
    <property type="match status" value="1"/>
</dbReference>
<evidence type="ECO:0000256" key="3">
    <source>
        <dbReference type="ARBA" id="ARBA00012737"/>
    </source>
</evidence>
<comment type="catalytic activity">
    <reaction evidence="8">
        <text>L-aspartate + L-glutamine + ATP + H2O = L-asparagine + L-glutamate + AMP + diphosphate + H(+)</text>
        <dbReference type="Rhea" id="RHEA:12228"/>
        <dbReference type="ChEBI" id="CHEBI:15377"/>
        <dbReference type="ChEBI" id="CHEBI:15378"/>
        <dbReference type="ChEBI" id="CHEBI:29985"/>
        <dbReference type="ChEBI" id="CHEBI:29991"/>
        <dbReference type="ChEBI" id="CHEBI:30616"/>
        <dbReference type="ChEBI" id="CHEBI:33019"/>
        <dbReference type="ChEBI" id="CHEBI:58048"/>
        <dbReference type="ChEBI" id="CHEBI:58359"/>
        <dbReference type="ChEBI" id="CHEBI:456215"/>
        <dbReference type="EC" id="6.3.5.4"/>
    </reaction>
</comment>
<feature type="active site" description="For GATase activity" evidence="9">
    <location>
        <position position="2"/>
    </location>
</feature>
<dbReference type="InterPro" id="IPR033738">
    <property type="entry name" value="AsnB_N"/>
</dbReference>
<dbReference type="PROSITE" id="PS51278">
    <property type="entry name" value="GATASE_TYPE_2"/>
    <property type="match status" value="1"/>
</dbReference>
<keyword evidence="14" id="KW-1185">Reference proteome</keyword>
<dbReference type="Pfam" id="PF00733">
    <property type="entry name" value="Asn_synthase"/>
    <property type="match status" value="1"/>
</dbReference>
<evidence type="ECO:0000256" key="5">
    <source>
        <dbReference type="ARBA" id="ARBA00022840"/>
    </source>
</evidence>
<proteinExistence type="inferred from homology"/>
<gene>
    <name evidence="13" type="primary">asnO</name>
    <name evidence="13" type="ORF">ABG79_00414</name>
</gene>
<organism evidence="13 14">
    <name type="scientific">Caloramator mitchellensis</name>
    <dbReference type="NCBI Taxonomy" id="908809"/>
    <lineage>
        <taxon>Bacteria</taxon>
        <taxon>Bacillati</taxon>
        <taxon>Bacillota</taxon>
        <taxon>Clostridia</taxon>
        <taxon>Eubacteriales</taxon>
        <taxon>Clostridiaceae</taxon>
        <taxon>Caloramator</taxon>
    </lineage>
</organism>
<dbReference type="InterPro" id="IPR029055">
    <property type="entry name" value="Ntn_hydrolases_N"/>
</dbReference>
<dbReference type="InterPro" id="IPR017932">
    <property type="entry name" value="GATase_2_dom"/>
</dbReference>
<dbReference type="Pfam" id="PF13537">
    <property type="entry name" value="GATase_7"/>
    <property type="match status" value="1"/>
</dbReference>
<evidence type="ECO:0000256" key="2">
    <source>
        <dbReference type="ARBA" id="ARBA00005752"/>
    </source>
</evidence>
<keyword evidence="13" id="KW-0436">Ligase</keyword>
<evidence type="ECO:0000313" key="14">
    <source>
        <dbReference type="Proteomes" id="UP000052015"/>
    </source>
</evidence>
<feature type="binding site" evidence="10">
    <location>
        <position position="102"/>
    </location>
    <ligand>
        <name>L-glutamine</name>
        <dbReference type="ChEBI" id="CHEBI:58359"/>
    </ligand>
</feature>
<dbReference type="PATRIC" id="fig|908809.3.peg.419"/>
<dbReference type="GO" id="GO:0005829">
    <property type="term" value="C:cytosol"/>
    <property type="evidence" value="ECO:0007669"/>
    <property type="project" value="TreeGrafter"/>
</dbReference>
<dbReference type="Gene3D" id="3.40.50.620">
    <property type="entry name" value="HUPs"/>
    <property type="match status" value="1"/>
</dbReference>
<feature type="binding site" evidence="10">
    <location>
        <begin position="376"/>
        <end position="377"/>
    </location>
    <ligand>
        <name>ATP</name>
        <dbReference type="ChEBI" id="CHEBI:30616"/>
    </ligand>
</feature>
<evidence type="ECO:0000256" key="9">
    <source>
        <dbReference type="PIRSR" id="PIRSR001589-1"/>
    </source>
</evidence>
<dbReference type="InterPro" id="IPR001962">
    <property type="entry name" value="Asn_synthase"/>
</dbReference>
<keyword evidence="5 10" id="KW-0067">ATP-binding</keyword>
<dbReference type="GO" id="GO:0006529">
    <property type="term" value="P:asparagine biosynthetic process"/>
    <property type="evidence" value="ECO:0007669"/>
    <property type="project" value="UniProtKB-KW"/>
</dbReference>
<evidence type="ECO:0000259" key="12">
    <source>
        <dbReference type="PROSITE" id="PS51278"/>
    </source>
</evidence>
<evidence type="ECO:0000256" key="4">
    <source>
        <dbReference type="ARBA" id="ARBA00022741"/>
    </source>
</evidence>
<dbReference type="GO" id="GO:0004066">
    <property type="term" value="F:asparagine synthase (glutamine-hydrolyzing) activity"/>
    <property type="evidence" value="ECO:0007669"/>
    <property type="project" value="UniProtKB-EC"/>
</dbReference>
<evidence type="ECO:0000256" key="10">
    <source>
        <dbReference type="PIRSR" id="PIRSR001589-2"/>
    </source>
</evidence>
<evidence type="ECO:0000256" key="6">
    <source>
        <dbReference type="ARBA" id="ARBA00022888"/>
    </source>
</evidence>
<name>A0A0R3JZ80_CALMK</name>
<evidence type="ECO:0000256" key="11">
    <source>
        <dbReference type="PIRSR" id="PIRSR001589-3"/>
    </source>
</evidence>
<evidence type="ECO:0000256" key="7">
    <source>
        <dbReference type="ARBA" id="ARBA00022962"/>
    </source>
</evidence>
<comment type="similarity">
    <text evidence="2">Belongs to the asparagine synthetase family.</text>
</comment>
<comment type="caution">
    <text evidence="13">The sequence shown here is derived from an EMBL/GenBank/DDBJ whole genome shotgun (WGS) entry which is preliminary data.</text>
</comment>
<accession>A0A0R3JZ80</accession>
<dbReference type="EC" id="6.3.5.4" evidence="3"/>
<evidence type="ECO:0000256" key="1">
    <source>
        <dbReference type="ARBA" id="ARBA00005187"/>
    </source>
</evidence>
<dbReference type="Gene3D" id="3.60.20.10">
    <property type="entry name" value="Glutamine Phosphoribosylpyrophosphate, subunit 1, domain 1"/>
    <property type="match status" value="1"/>
</dbReference>
<feature type="domain" description="Glutamine amidotransferase type-2" evidence="12">
    <location>
        <begin position="2"/>
        <end position="216"/>
    </location>
</feature>
<sequence length="614" mass="71517">MCGIAGWLNFKRDLSGEMDVIKQMTKTLSRRGPDDEGYYINKNALLGHRRLVVVDPSGGKQPMIREKDGNRYVIVYNGELYNTEELRKILKSYDYVFESYSDTEVLLMSYIHWKEECVKFLNGIFAFAIWDENEKQVFLCRDHLGVKPLFYSIKDNALIFGSEIKTVLKHPEVTSIVDLNGLGELMALGPSRPLGSGIFRDIKEVPPANYLVFNKNGARLVEYWKPRAEHHKQSLDETIENVRFLVLDAINRQLVSDVPVCSFLSGGLDSSAIAAVAAMEYKNSGKQLHTYSVDYFDNEKYFRKNEFIPSSDAPYIELMNKFINSKHKNVIIDSSELASNLFDSLIANDLPGMADIDSSLQIFTKEIKKDATVALSGECADEIFGGYPWYIRNEDIWFDSFPWMKSLDLRKYFIKQELLKKINLDEIVKKNYDETINKVEILDEDNKIQKRMRELFYLNIKWFMLTLLNRKDRMSMYNSLEVRVPFADYRIVEYLYNVPTDFKFYGGREKGLLRKALEGILPQEIINRKKSPYPKVHNPLYEKIVVERLRKVLNSKNEPLNSIIERVNVFDFLDKKDENYNKTWFGQLMTGPQIAAYLLQINEWIKIYDVKFEV</sequence>
<dbReference type="SUPFAM" id="SSF56235">
    <property type="entry name" value="N-terminal nucleophile aminohydrolases (Ntn hydrolases)"/>
    <property type="match status" value="1"/>
</dbReference>
<dbReference type="PANTHER" id="PTHR43284">
    <property type="entry name" value="ASPARAGINE SYNTHETASE (GLUTAMINE-HYDROLYZING)"/>
    <property type="match status" value="1"/>
</dbReference>
<evidence type="ECO:0000256" key="8">
    <source>
        <dbReference type="ARBA" id="ARBA00048741"/>
    </source>
</evidence>
<keyword evidence="4 10" id="KW-0547">Nucleotide-binding</keyword>
<dbReference type="CDD" id="cd01991">
    <property type="entry name" value="Asn_synthase_B_C"/>
    <property type="match status" value="1"/>
</dbReference>
<protein>
    <recommendedName>
        <fullName evidence="3">asparagine synthase (glutamine-hydrolyzing)</fullName>
        <ecNumber evidence="3">6.3.5.4</ecNumber>
    </recommendedName>
</protein>
<feature type="binding site" evidence="10">
    <location>
        <position position="293"/>
    </location>
    <ligand>
        <name>ATP</name>
        <dbReference type="ChEBI" id="CHEBI:30616"/>
    </ligand>
</feature>
<dbReference type="STRING" id="908809.ABG79_00414"/>
<feature type="site" description="Important for beta-aspartyl-AMP intermediate formation" evidence="11">
    <location>
        <position position="378"/>
    </location>
</feature>
<dbReference type="SUPFAM" id="SSF52402">
    <property type="entry name" value="Adenine nucleotide alpha hydrolases-like"/>
    <property type="match status" value="1"/>
</dbReference>
<comment type="pathway">
    <text evidence="1">Amino-acid biosynthesis; L-asparagine biosynthesis; L-asparagine from L-aspartate (L-Gln route): step 1/1.</text>
</comment>
<keyword evidence="9" id="KW-0028">Amino-acid biosynthesis</keyword>
<keyword evidence="7 9" id="KW-0315">Glutamine amidotransferase</keyword>
<dbReference type="RefSeq" id="WP_057976621.1">
    <property type="nucleotide sequence ID" value="NZ_LKHP01000002.1"/>
</dbReference>
<dbReference type="InterPro" id="IPR014729">
    <property type="entry name" value="Rossmann-like_a/b/a_fold"/>
</dbReference>
<reference evidence="13 14" key="1">
    <citation type="submission" date="2015-09" db="EMBL/GenBank/DDBJ databases">
        <title>Draft genome sequence of a Caloramator mitchellensis, a moderate thermophile from the Great Artesian Basin of Australia.</title>
        <authorList>
            <person name="Patel B.K."/>
        </authorList>
    </citation>
    <scope>NUCLEOTIDE SEQUENCE [LARGE SCALE GENOMIC DNA]</scope>
    <source>
        <strain evidence="13 14">VF08</strain>
    </source>
</reference>
<dbReference type="GO" id="GO:0005524">
    <property type="term" value="F:ATP binding"/>
    <property type="evidence" value="ECO:0007669"/>
    <property type="project" value="UniProtKB-KW"/>
</dbReference>